<dbReference type="PANTHER" id="PTHR43633">
    <property type="entry name" value="ALCOHOL DEHYDROGENASE YQHD"/>
    <property type="match status" value="1"/>
</dbReference>
<evidence type="ECO:0000259" key="3">
    <source>
        <dbReference type="Pfam" id="PF25137"/>
    </source>
</evidence>
<reference evidence="4" key="1">
    <citation type="submission" date="2023-01" db="EMBL/GenBank/DDBJ databases">
        <title>Sulfurovum sp. XTW-4 genome assembly.</title>
        <authorList>
            <person name="Wang J."/>
        </authorList>
    </citation>
    <scope>NUCLEOTIDE SEQUENCE</scope>
    <source>
        <strain evidence="4">XTW-4</strain>
    </source>
</reference>
<dbReference type="InterPro" id="IPR001670">
    <property type="entry name" value="ADH_Fe/GldA"/>
</dbReference>
<dbReference type="InterPro" id="IPR056798">
    <property type="entry name" value="ADH_Fe_C"/>
</dbReference>
<dbReference type="Gene3D" id="1.20.1090.10">
    <property type="entry name" value="Dehydroquinate synthase-like - alpha domain"/>
    <property type="match status" value="1"/>
</dbReference>
<comment type="caution">
    <text evidence="4">The sequence shown here is derived from an EMBL/GenBank/DDBJ whole genome shotgun (WGS) entry which is preliminary data.</text>
</comment>
<keyword evidence="1" id="KW-0560">Oxidoreductase</keyword>
<dbReference type="Pfam" id="PF25137">
    <property type="entry name" value="ADH_Fe_C"/>
    <property type="match status" value="1"/>
</dbReference>
<protein>
    <submittedName>
        <fullName evidence="4">Iron-containing alcohol dehydrogenase</fullName>
    </submittedName>
</protein>
<dbReference type="Pfam" id="PF00465">
    <property type="entry name" value="Fe-ADH"/>
    <property type="match status" value="1"/>
</dbReference>
<organism evidence="4 5">
    <name type="scientific">Sulfurovum xiamenensis</name>
    <dbReference type="NCBI Taxonomy" id="3019066"/>
    <lineage>
        <taxon>Bacteria</taxon>
        <taxon>Pseudomonadati</taxon>
        <taxon>Campylobacterota</taxon>
        <taxon>Epsilonproteobacteria</taxon>
        <taxon>Campylobacterales</taxon>
        <taxon>Sulfurovaceae</taxon>
        <taxon>Sulfurovum</taxon>
    </lineage>
</organism>
<dbReference type="RefSeq" id="WP_289402361.1">
    <property type="nucleotide sequence ID" value="NZ_JAQIBC010000008.1"/>
</dbReference>
<name>A0ABT7QTQ9_9BACT</name>
<dbReference type="PANTHER" id="PTHR43633:SF1">
    <property type="entry name" value="ALCOHOL DEHYDROGENASE YQHD"/>
    <property type="match status" value="1"/>
</dbReference>
<evidence type="ECO:0000259" key="2">
    <source>
        <dbReference type="Pfam" id="PF00465"/>
    </source>
</evidence>
<dbReference type="SUPFAM" id="SSF56796">
    <property type="entry name" value="Dehydroquinate synthase-like"/>
    <property type="match status" value="1"/>
</dbReference>
<feature type="domain" description="Fe-containing alcohol dehydrogenase-like C-terminal" evidence="3">
    <location>
        <begin position="190"/>
        <end position="382"/>
    </location>
</feature>
<evidence type="ECO:0000313" key="4">
    <source>
        <dbReference type="EMBL" id="MDM5264466.1"/>
    </source>
</evidence>
<evidence type="ECO:0000313" key="5">
    <source>
        <dbReference type="Proteomes" id="UP001169066"/>
    </source>
</evidence>
<dbReference type="EMBL" id="JAQIBC010000008">
    <property type="protein sequence ID" value="MDM5264466.1"/>
    <property type="molecule type" value="Genomic_DNA"/>
</dbReference>
<keyword evidence="5" id="KW-1185">Reference proteome</keyword>
<dbReference type="InterPro" id="IPR044731">
    <property type="entry name" value="BDH-like"/>
</dbReference>
<sequence length="382" mass="41825">MVNFTYQNPTRIEFGRDKEKNIGEYLAAENIKKVLLTYGSDRIKKDGLFDIVISSLEANGIEFVELGGIVSNPVLSKVYEATELAKKHSVDAILSVGGGSVLDSAKAIAAGSLYDGDVWDFFIGKSVIQKALPVFDIITLAATGSEMNTFAVVTNEETKQKFSIASPHLYPKVSVVNPELQKSVSKEYLVYSASDIIAHSIEGYFTASSHPDIIAAYIEANIATVMKTTETLLADPDNYDARGEFAWAATQALNGTTYLGVEGYSFPNHMIEHTLSALFNVPHGAGLSVVMPAWMKWYVSQNEAQFERFAQKLFGLSGAMEGIEALESWFNKVGTPTRLSQLSIKKSDIDLIVENACEHAEAFGLAEMYTKDVLKEILEKAL</sequence>
<feature type="domain" description="Alcohol dehydrogenase iron-type/glycerol dehydrogenase GldA" evidence="2">
    <location>
        <begin position="9"/>
        <end position="178"/>
    </location>
</feature>
<gene>
    <name evidence="4" type="ORF">PF327_09680</name>
</gene>
<dbReference type="CDD" id="cd08187">
    <property type="entry name" value="BDH"/>
    <property type="match status" value="1"/>
</dbReference>
<accession>A0ABT7QTQ9</accession>
<dbReference type="Proteomes" id="UP001169066">
    <property type="component" value="Unassembled WGS sequence"/>
</dbReference>
<proteinExistence type="predicted"/>
<evidence type="ECO:0000256" key="1">
    <source>
        <dbReference type="ARBA" id="ARBA00023002"/>
    </source>
</evidence>
<dbReference type="Gene3D" id="3.40.50.1970">
    <property type="match status" value="1"/>
</dbReference>